<dbReference type="Proteomes" id="UP000471364">
    <property type="component" value="Unassembled WGS sequence"/>
</dbReference>
<proteinExistence type="predicted"/>
<evidence type="ECO:0000313" key="4">
    <source>
        <dbReference type="Proteomes" id="UP000471364"/>
    </source>
</evidence>
<gene>
    <name evidence="3" type="ORF">F6X54_05635</name>
</gene>
<evidence type="ECO:0000313" key="3">
    <source>
        <dbReference type="EMBL" id="KAB1117923.1"/>
    </source>
</evidence>
<keyword evidence="4" id="KW-1185">Reference proteome</keyword>
<dbReference type="SUPFAM" id="SSF75169">
    <property type="entry name" value="DsrEFH-like"/>
    <property type="match status" value="1"/>
</dbReference>
<accession>A0ABQ6UM94</accession>
<keyword evidence="2" id="KW-0472">Membrane</keyword>
<dbReference type="Gene3D" id="3.40.1260.10">
    <property type="entry name" value="DsrEFH-like"/>
    <property type="match status" value="1"/>
</dbReference>
<evidence type="ECO:0000256" key="1">
    <source>
        <dbReference type="SAM" id="MobiDB-lite"/>
    </source>
</evidence>
<reference evidence="3 4" key="1">
    <citation type="submission" date="2019-09" db="EMBL/GenBank/DDBJ databases">
        <title>High taxonomic diversity of Micromonospora strains isolated from Medicago sativa nodules in different geographical locations.</title>
        <authorList>
            <person name="Martinez-Hidalgo P."/>
            <person name="Flores-Felix J.D."/>
            <person name="Velazquez E."/>
            <person name="Brau L."/>
            <person name="Trujillo M.E."/>
            <person name="Martinez-Molina E."/>
        </authorList>
    </citation>
    <scope>NUCLEOTIDE SEQUENCE [LARGE SCALE GENOMIC DNA]</scope>
    <source>
        <strain evidence="3 4">ALFB5</strain>
    </source>
</reference>
<dbReference type="PANTHER" id="PTHR34655:SF2">
    <property type="entry name" value="PEROXIREDOXIN FAMILY PROTEIN"/>
    <property type="match status" value="1"/>
</dbReference>
<comment type="caution">
    <text evidence="3">The sequence shown here is derived from an EMBL/GenBank/DDBJ whole genome shotgun (WGS) entry which is preliminary data.</text>
</comment>
<protein>
    <submittedName>
        <fullName evidence="3">Peroxiredoxin family protein</fullName>
    </submittedName>
</protein>
<feature type="transmembrane region" description="Helical" evidence="2">
    <location>
        <begin position="67"/>
        <end position="89"/>
    </location>
</feature>
<dbReference type="InterPro" id="IPR027396">
    <property type="entry name" value="DsrEFH-like"/>
</dbReference>
<sequence>MTSELHTQVPADAPDGSPPGTKFGLTEEDVRSIVRDEIKRAWAKNPASRRAALVASKGTLDWAYPPLILSTAAAAAGLQTSVFFTFYGLNIIHKDAERKLLVDPVGNPAMPMPVPMPDVLTAMPGMKALSTRMMKSKFAKNNVASIRTLLDEARELGVRLIGCQMTIDVFGYTHDDFVDGVEFAGAAAFMSEARKSHVTMFI</sequence>
<dbReference type="RefSeq" id="WP_145752076.1">
    <property type="nucleotide sequence ID" value="NZ_CP084582.1"/>
</dbReference>
<dbReference type="PANTHER" id="PTHR34655">
    <property type="entry name" value="CONSERVED WITHIN P. AEROPHILUM"/>
    <property type="match status" value="1"/>
</dbReference>
<evidence type="ECO:0000256" key="2">
    <source>
        <dbReference type="SAM" id="Phobius"/>
    </source>
</evidence>
<dbReference type="Pfam" id="PF13686">
    <property type="entry name" value="DrsE_2"/>
    <property type="match status" value="1"/>
</dbReference>
<organism evidence="3 4">
    <name type="scientific">Micromonospora aurantiaca</name>
    <name type="common">nom. illeg.</name>
    <dbReference type="NCBI Taxonomy" id="47850"/>
    <lineage>
        <taxon>Bacteria</taxon>
        <taxon>Bacillati</taxon>
        <taxon>Actinomycetota</taxon>
        <taxon>Actinomycetes</taxon>
        <taxon>Micromonosporales</taxon>
        <taxon>Micromonosporaceae</taxon>
        <taxon>Micromonospora</taxon>
    </lineage>
</organism>
<keyword evidence="2" id="KW-0812">Transmembrane</keyword>
<name>A0ABQ6UM94_9ACTN</name>
<dbReference type="InterPro" id="IPR032836">
    <property type="entry name" value="DsrE2-like"/>
</dbReference>
<keyword evidence="2" id="KW-1133">Transmembrane helix</keyword>
<dbReference type="EMBL" id="WAAR01000016">
    <property type="protein sequence ID" value="KAB1117923.1"/>
    <property type="molecule type" value="Genomic_DNA"/>
</dbReference>
<feature type="region of interest" description="Disordered" evidence="1">
    <location>
        <begin position="1"/>
        <end position="24"/>
    </location>
</feature>